<organism evidence="2 3">
    <name type="scientific">Legionella erythra</name>
    <dbReference type="NCBI Taxonomy" id="448"/>
    <lineage>
        <taxon>Bacteria</taxon>
        <taxon>Pseudomonadati</taxon>
        <taxon>Pseudomonadota</taxon>
        <taxon>Gammaproteobacteria</taxon>
        <taxon>Legionellales</taxon>
        <taxon>Legionellaceae</taxon>
        <taxon>Legionella</taxon>
    </lineage>
</organism>
<dbReference type="PATRIC" id="fig|448.7.peg.2343"/>
<dbReference type="Proteomes" id="UP000054773">
    <property type="component" value="Unassembled WGS sequence"/>
</dbReference>
<dbReference type="Pfam" id="PF11074">
    <property type="entry name" value="DUF2779"/>
    <property type="match status" value="1"/>
</dbReference>
<sequence length="621" mass="71132">MTDDSFLKVLAEGGYQVEALARCYFPDGIYVKTAGDESLFEATKRQLQKACVTLFEAEIAYQGYLVRTDILIKQHNHLKLLEIKAKSIGIDELKTLESKKGAISTKWRPYLADVAFQKWVLKQAFPEYTISSHLMLLDKDSRCPTEGLHRKFLLIRDKSGKPEVKQVQPLTEEDLSVRLLKEVNVDDLTDAIWSECAAGRPFSERFDEFSRDYFAGLKTPPVPKKACGKCQFKTQAEEEAQGLLSGFKTCWQEALGYSDRDFLEATVLELWNYRGKEKCLQKGVIKLKDLREEDFSGCDDGRPGLSAKKRQWLQIEKAKNQDNTPWIDSDNLRDEMKSWVYPLHFIDFETAMLAIPFKKGARPYQCFAFQFSHHIMDEEGRVSHVGDYLNATPGIDPSLDFIRALKSELENDCGTVFRYSNHENSYLNNILSELSNALETPHDLGELAAFIQSITKSSAKSKTHWVGSRCMVDLCDLVKRYYYDPLTHGSNSIKHVLPAILNRSTFLQQQYSQPVYGSPGGILSRNFINRQWIVYDQGLIKDPYLLLEPLNKEAPNEDIEWLFENEHLKEGGAAMIAYAKLQFTEMSDFERRALEKALLKYCELDTLAMVMLVEGWRDLVL</sequence>
<name>A0A0W0TEU2_LEGER</name>
<dbReference type="STRING" id="448.Lery_2231"/>
<evidence type="ECO:0000313" key="3">
    <source>
        <dbReference type="Proteomes" id="UP000054773"/>
    </source>
</evidence>
<proteinExistence type="predicted"/>
<evidence type="ECO:0000313" key="2">
    <source>
        <dbReference type="EMBL" id="KTC94064.1"/>
    </source>
</evidence>
<evidence type="ECO:0000259" key="1">
    <source>
        <dbReference type="Pfam" id="PF11074"/>
    </source>
</evidence>
<keyword evidence="3" id="KW-1185">Reference proteome</keyword>
<dbReference type="EMBL" id="LNYA01000034">
    <property type="protein sequence ID" value="KTC94064.1"/>
    <property type="molecule type" value="Genomic_DNA"/>
</dbReference>
<dbReference type="AlphaFoldDB" id="A0A0W0TEU2"/>
<feature type="domain" description="DUF2779" evidence="1">
    <location>
        <begin position="344"/>
        <end position="492"/>
    </location>
</feature>
<gene>
    <name evidence="2" type="ORF">Lery_2231</name>
</gene>
<comment type="caution">
    <text evidence="2">The sequence shown here is derived from an EMBL/GenBank/DDBJ whole genome shotgun (WGS) entry which is preliminary data.</text>
</comment>
<protein>
    <recommendedName>
        <fullName evidence="1">DUF2779 domain-containing protein</fullName>
    </recommendedName>
</protein>
<accession>A0A0W0TEU2</accession>
<reference evidence="2 3" key="1">
    <citation type="submission" date="2015-11" db="EMBL/GenBank/DDBJ databases">
        <title>Genomic analysis of 38 Legionella species identifies large and diverse effector repertoires.</title>
        <authorList>
            <person name="Burstein D."/>
            <person name="Amaro F."/>
            <person name="Zusman T."/>
            <person name="Lifshitz Z."/>
            <person name="Cohen O."/>
            <person name="Gilbert J.A."/>
            <person name="Pupko T."/>
            <person name="Shuman H.A."/>
            <person name="Segal G."/>
        </authorList>
    </citation>
    <scope>NUCLEOTIDE SEQUENCE [LARGE SCALE GENOMIC DNA]</scope>
    <source>
        <strain evidence="2 3">SE-32A-C8</strain>
    </source>
</reference>
<dbReference type="InterPro" id="IPR021301">
    <property type="entry name" value="DUF2779"/>
</dbReference>